<dbReference type="Gene3D" id="1.10.260.40">
    <property type="entry name" value="lambda repressor-like DNA-binding domains"/>
    <property type="match status" value="1"/>
</dbReference>
<evidence type="ECO:0000259" key="1">
    <source>
        <dbReference type="PROSITE" id="PS50943"/>
    </source>
</evidence>
<comment type="caution">
    <text evidence="2">The sequence shown here is derived from an EMBL/GenBank/DDBJ whole genome shotgun (WGS) entry which is preliminary data.</text>
</comment>
<dbReference type="OrthoDB" id="3188736at2"/>
<dbReference type="AlphaFoldDB" id="H5THU8"/>
<accession>H5THU8</accession>
<proteinExistence type="predicted"/>
<dbReference type="STRING" id="1108044.GOOTI_036_00670"/>
<sequence>MAPTNDPHTPDAPEPLWREITGRVLRRHRHERGERLIETAQRAGVSSQYLSEIERGRKDASSELLAAVAGAVDLSLLDLTREVADELARLESVGVRRGSAVSGPVALHSLSPGLQPIRPRAAFRAGLRGPVALAA</sequence>
<feature type="domain" description="HTH cro/C1-type" evidence="1">
    <location>
        <begin position="25"/>
        <end position="79"/>
    </location>
</feature>
<dbReference type="PROSITE" id="PS50943">
    <property type="entry name" value="HTH_CROC1"/>
    <property type="match status" value="1"/>
</dbReference>
<reference evidence="2" key="1">
    <citation type="submission" date="2012-02" db="EMBL/GenBank/DDBJ databases">
        <title>Whole genome shotgun sequence of Gordonia otitidis NBRC 100426.</title>
        <authorList>
            <person name="Yoshida I."/>
            <person name="Hosoyama A."/>
            <person name="Tsuchikane K."/>
            <person name="Katsumata H."/>
            <person name="Yamazaki S."/>
            <person name="Fujita N."/>
        </authorList>
    </citation>
    <scope>NUCLEOTIDE SEQUENCE [LARGE SCALE GENOMIC DNA]</scope>
    <source>
        <strain evidence="2">NBRC 100426</strain>
    </source>
</reference>
<dbReference type="InterPro" id="IPR010982">
    <property type="entry name" value="Lambda_DNA-bd_dom_sf"/>
</dbReference>
<dbReference type="GO" id="GO:0003677">
    <property type="term" value="F:DNA binding"/>
    <property type="evidence" value="ECO:0007669"/>
    <property type="project" value="InterPro"/>
</dbReference>
<dbReference type="SUPFAM" id="SSF47413">
    <property type="entry name" value="lambda repressor-like DNA-binding domains"/>
    <property type="match status" value="1"/>
</dbReference>
<name>H5THU8_GORO1</name>
<protein>
    <submittedName>
        <fullName evidence="2">Xre family DNA binding protein</fullName>
    </submittedName>
</protein>
<evidence type="ECO:0000313" key="2">
    <source>
        <dbReference type="EMBL" id="GAB33056.1"/>
    </source>
</evidence>
<dbReference type="EMBL" id="BAFB01000036">
    <property type="protein sequence ID" value="GAB33056.1"/>
    <property type="molecule type" value="Genomic_DNA"/>
</dbReference>
<dbReference type="RefSeq" id="WP_007237315.1">
    <property type="nucleotide sequence ID" value="NZ_BAFB01000036.1"/>
</dbReference>
<dbReference type="SMART" id="SM00530">
    <property type="entry name" value="HTH_XRE"/>
    <property type="match status" value="1"/>
</dbReference>
<dbReference type="InterPro" id="IPR001387">
    <property type="entry name" value="Cro/C1-type_HTH"/>
</dbReference>
<keyword evidence="3" id="KW-1185">Reference proteome</keyword>
<dbReference type="Proteomes" id="UP000005038">
    <property type="component" value="Unassembled WGS sequence"/>
</dbReference>
<organism evidence="2 3">
    <name type="scientific">Gordonia otitidis (strain DSM 44809 / CCUG 52243 / JCM 12355 / NBRC 100426 / IFM 10032)</name>
    <dbReference type="NCBI Taxonomy" id="1108044"/>
    <lineage>
        <taxon>Bacteria</taxon>
        <taxon>Bacillati</taxon>
        <taxon>Actinomycetota</taxon>
        <taxon>Actinomycetes</taxon>
        <taxon>Mycobacteriales</taxon>
        <taxon>Gordoniaceae</taxon>
        <taxon>Gordonia</taxon>
    </lineage>
</organism>
<dbReference type="CDD" id="cd00093">
    <property type="entry name" value="HTH_XRE"/>
    <property type="match status" value="1"/>
</dbReference>
<dbReference type="Pfam" id="PF13560">
    <property type="entry name" value="HTH_31"/>
    <property type="match status" value="1"/>
</dbReference>
<gene>
    <name evidence="2" type="ORF">GOOTI_036_00670</name>
</gene>
<evidence type="ECO:0000313" key="3">
    <source>
        <dbReference type="Proteomes" id="UP000005038"/>
    </source>
</evidence>